<dbReference type="Pfam" id="PF07690">
    <property type="entry name" value="MFS_1"/>
    <property type="match status" value="1"/>
</dbReference>
<gene>
    <name evidence="12" type="ORF">JMJ35_008509</name>
</gene>
<evidence type="ECO:0000256" key="1">
    <source>
        <dbReference type="ARBA" id="ARBA00004651"/>
    </source>
</evidence>
<comment type="similarity">
    <text evidence="2">Belongs to the major facilitator superfamily. TCR/Tet family.</text>
</comment>
<evidence type="ECO:0000256" key="5">
    <source>
        <dbReference type="ARBA" id="ARBA00022692"/>
    </source>
</evidence>
<feature type="transmembrane region" description="Helical" evidence="10">
    <location>
        <begin position="95"/>
        <end position="118"/>
    </location>
</feature>
<feature type="transmembrane region" description="Helical" evidence="10">
    <location>
        <begin position="364"/>
        <end position="384"/>
    </location>
</feature>
<evidence type="ECO:0000313" key="12">
    <source>
        <dbReference type="EMBL" id="KAK0509138.1"/>
    </source>
</evidence>
<dbReference type="Proteomes" id="UP001166286">
    <property type="component" value="Unassembled WGS sequence"/>
</dbReference>
<evidence type="ECO:0000256" key="8">
    <source>
        <dbReference type="ARBA" id="ARBA00023180"/>
    </source>
</evidence>
<evidence type="ECO:0000256" key="3">
    <source>
        <dbReference type="ARBA" id="ARBA00022448"/>
    </source>
</evidence>
<feature type="transmembrane region" description="Helical" evidence="10">
    <location>
        <begin position="525"/>
        <end position="545"/>
    </location>
</feature>
<proteinExistence type="inferred from homology"/>
<dbReference type="FunFam" id="1.20.1250.20:FF:000196">
    <property type="entry name" value="MFS toxin efflux pump (AflT)"/>
    <property type="match status" value="1"/>
</dbReference>
<feature type="region of interest" description="Disordered" evidence="9">
    <location>
        <begin position="1"/>
        <end position="47"/>
    </location>
</feature>
<feature type="transmembrane region" description="Helical" evidence="10">
    <location>
        <begin position="155"/>
        <end position="175"/>
    </location>
</feature>
<dbReference type="Gene3D" id="1.20.1250.20">
    <property type="entry name" value="MFS general substrate transporter like domains"/>
    <property type="match status" value="2"/>
</dbReference>
<dbReference type="FunFam" id="1.20.1720.10:FF:000012">
    <property type="entry name" value="MFS toxin efflux pump (AflT)"/>
    <property type="match status" value="1"/>
</dbReference>
<keyword evidence="5 10" id="KW-0812">Transmembrane</keyword>
<comment type="subcellular location">
    <subcellularLocation>
        <location evidence="1">Cell membrane</location>
        <topology evidence="1">Multi-pass membrane protein</topology>
    </subcellularLocation>
</comment>
<sequence>MQENGLASTTSTIVASSPTPSIMNSKIPGNANTNAEQSLEPMEQEQAQKQPPSNSKLLIINLASCIAVFCVALDNTIIATAIPRITDQFQALDDVGWYASAYLLTTCAFQLLFGKFYTHFNVKWVFLTALALFELGSLVCGAAPNSVALIIGRAIAGLGSAGIFSGAQIICAYTVPLEKRAIYTGLIGGTYGISSVIGPLLGGAFTDHVSWRWCFYINLPLSAVVAAVNLVSFKAPTRQPRPSVGLKRHFLQFDPIGTILFVPAIICLLLALQWGGTTYAWSSGRVVALLVVFAVCIVAFAAVQWWVGENATVPVRLLANRTISFGSLFAFCLGGTFFIVIYYLPIWFQAIHGVSPMQSGIDNIPLILGQVLASLVAGFITTIIGYYMPFIYVSSIMMPIGAGMLTTFTVNTPTREWIGYQIILGVGVGCGFQQAIIAAQATLPLADIPSGTTAVLFFQILGGALMVSAGQNVFTSRLASGLASIPGVNATLVIANGATNLKNLIPDPADYSAALEMYNSGLTRAFKVSLVVASLAVVGAVGMEWKSVKVKETKSKPRDGSEV</sequence>
<feature type="transmembrane region" description="Helical" evidence="10">
    <location>
        <begin position="255"/>
        <end position="274"/>
    </location>
</feature>
<feature type="compositionally biased region" description="Polar residues" evidence="9">
    <location>
        <begin position="1"/>
        <end position="24"/>
    </location>
</feature>
<evidence type="ECO:0000256" key="10">
    <source>
        <dbReference type="SAM" id="Phobius"/>
    </source>
</evidence>
<dbReference type="PANTHER" id="PTHR23501">
    <property type="entry name" value="MAJOR FACILITATOR SUPERFAMILY"/>
    <property type="match status" value="1"/>
</dbReference>
<feature type="transmembrane region" description="Helical" evidence="10">
    <location>
        <begin position="479"/>
        <end position="498"/>
    </location>
</feature>
<dbReference type="FunFam" id="1.20.1250.20:FF:000489">
    <property type="entry name" value="MFS general substrate transporter"/>
    <property type="match status" value="1"/>
</dbReference>
<dbReference type="InterPro" id="IPR020846">
    <property type="entry name" value="MFS_dom"/>
</dbReference>
<feature type="transmembrane region" description="Helical" evidence="10">
    <location>
        <begin position="422"/>
        <end position="442"/>
    </location>
</feature>
<evidence type="ECO:0000313" key="13">
    <source>
        <dbReference type="Proteomes" id="UP001166286"/>
    </source>
</evidence>
<evidence type="ECO:0000256" key="2">
    <source>
        <dbReference type="ARBA" id="ARBA00007520"/>
    </source>
</evidence>
<dbReference type="CDD" id="cd17502">
    <property type="entry name" value="MFS_Azr1_MDR_like"/>
    <property type="match status" value="1"/>
</dbReference>
<evidence type="ECO:0000256" key="7">
    <source>
        <dbReference type="ARBA" id="ARBA00023136"/>
    </source>
</evidence>
<keyword evidence="4" id="KW-1003">Cell membrane</keyword>
<feature type="domain" description="Major facilitator superfamily (MFS) profile" evidence="11">
    <location>
        <begin position="60"/>
        <end position="551"/>
    </location>
</feature>
<feature type="transmembrane region" description="Helical" evidence="10">
    <location>
        <begin position="322"/>
        <end position="344"/>
    </location>
</feature>
<feature type="transmembrane region" description="Helical" evidence="10">
    <location>
        <begin position="286"/>
        <end position="307"/>
    </location>
</feature>
<keyword evidence="7 10" id="KW-0472">Membrane</keyword>
<evidence type="ECO:0000259" key="11">
    <source>
        <dbReference type="PROSITE" id="PS50850"/>
    </source>
</evidence>
<protein>
    <recommendedName>
        <fullName evidence="11">Major facilitator superfamily (MFS) profile domain-containing protein</fullName>
    </recommendedName>
</protein>
<organism evidence="12 13">
    <name type="scientific">Cladonia borealis</name>
    <dbReference type="NCBI Taxonomy" id="184061"/>
    <lineage>
        <taxon>Eukaryota</taxon>
        <taxon>Fungi</taxon>
        <taxon>Dikarya</taxon>
        <taxon>Ascomycota</taxon>
        <taxon>Pezizomycotina</taxon>
        <taxon>Lecanoromycetes</taxon>
        <taxon>OSLEUM clade</taxon>
        <taxon>Lecanoromycetidae</taxon>
        <taxon>Lecanorales</taxon>
        <taxon>Lecanorineae</taxon>
        <taxon>Cladoniaceae</taxon>
        <taxon>Cladonia</taxon>
    </lineage>
</organism>
<keyword evidence="3" id="KW-0813">Transport</keyword>
<feature type="transmembrane region" description="Helical" evidence="10">
    <location>
        <begin position="181"/>
        <end position="201"/>
    </location>
</feature>
<dbReference type="GO" id="GO:0022857">
    <property type="term" value="F:transmembrane transporter activity"/>
    <property type="evidence" value="ECO:0007669"/>
    <property type="project" value="InterPro"/>
</dbReference>
<dbReference type="GO" id="GO:0005886">
    <property type="term" value="C:plasma membrane"/>
    <property type="evidence" value="ECO:0007669"/>
    <property type="project" value="UniProtKB-SubCell"/>
</dbReference>
<dbReference type="EMBL" id="JAFEKC020000019">
    <property type="protein sequence ID" value="KAK0509138.1"/>
    <property type="molecule type" value="Genomic_DNA"/>
</dbReference>
<dbReference type="InterPro" id="IPR036259">
    <property type="entry name" value="MFS_trans_sf"/>
</dbReference>
<name>A0AA39QWR1_9LECA</name>
<dbReference type="InterPro" id="IPR011701">
    <property type="entry name" value="MFS"/>
</dbReference>
<dbReference type="PROSITE" id="PS50850">
    <property type="entry name" value="MFS"/>
    <property type="match status" value="1"/>
</dbReference>
<evidence type="ECO:0000256" key="4">
    <source>
        <dbReference type="ARBA" id="ARBA00022475"/>
    </source>
</evidence>
<keyword evidence="8" id="KW-0325">Glycoprotein</keyword>
<keyword evidence="6 10" id="KW-1133">Transmembrane helix</keyword>
<dbReference type="PANTHER" id="PTHR23501:SF199">
    <property type="entry name" value="MFS EFFLUX TRANSPORTER INPD-RELATED"/>
    <property type="match status" value="1"/>
</dbReference>
<evidence type="ECO:0000256" key="9">
    <source>
        <dbReference type="SAM" id="MobiDB-lite"/>
    </source>
</evidence>
<feature type="transmembrane region" description="Helical" evidence="10">
    <location>
        <begin position="448"/>
        <end position="467"/>
    </location>
</feature>
<feature type="transmembrane region" description="Helical" evidence="10">
    <location>
        <begin position="213"/>
        <end position="235"/>
    </location>
</feature>
<comment type="caution">
    <text evidence="12">The sequence shown here is derived from an EMBL/GenBank/DDBJ whole genome shotgun (WGS) entry which is preliminary data.</text>
</comment>
<keyword evidence="13" id="KW-1185">Reference proteome</keyword>
<reference evidence="12" key="1">
    <citation type="submission" date="2023-03" db="EMBL/GenBank/DDBJ databases">
        <title>Complete genome of Cladonia borealis.</title>
        <authorList>
            <person name="Park H."/>
        </authorList>
    </citation>
    <scope>NUCLEOTIDE SEQUENCE</scope>
    <source>
        <strain evidence="12">ANT050790</strain>
    </source>
</reference>
<evidence type="ECO:0000256" key="6">
    <source>
        <dbReference type="ARBA" id="ARBA00022989"/>
    </source>
</evidence>
<dbReference type="SUPFAM" id="SSF103473">
    <property type="entry name" value="MFS general substrate transporter"/>
    <property type="match status" value="1"/>
</dbReference>
<feature type="transmembrane region" description="Helical" evidence="10">
    <location>
        <begin position="124"/>
        <end position="143"/>
    </location>
</feature>
<dbReference type="AlphaFoldDB" id="A0AA39QWR1"/>
<feature type="transmembrane region" description="Helical" evidence="10">
    <location>
        <begin position="58"/>
        <end position="83"/>
    </location>
</feature>
<accession>A0AA39QWR1</accession>